<reference evidence="2" key="1">
    <citation type="submission" date="2023-11" db="EMBL/GenBank/DDBJ databases">
        <title>Identification and selenium tolerance of Delftia acidovorans R3-25.</title>
        <authorList>
            <person name="Zhang S."/>
            <person name="Liu Y."/>
            <person name="Guo Y."/>
        </authorList>
    </citation>
    <scope>NUCLEOTIDE SEQUENCE</scope>
    <source>
        <strain evidence="2">R3-25</strain>
    </source>
</reference>
<feature type="non-terminal residue" evidence="2">
    <location>
        <position position="2821"/>
    </location>
</feature>
<dbReference type="Gene3D" id="2.60.40.10">
    <property type="entry name" value="Immunoglobulins"/>
    <property type="match status" value="8"/>
</dbReference>
<dbReference type="InterPro" id="IPR006530">
    <property type="entry name" value="YD"/>
</dbReference>
<protein>
    <submittedName>
        <fullName evidence="2">Ig-like domain repeat protein</fullName>
    </submittedName>
</protein>
<organism evidence="2 3">
    <name type="scientific">Delftia acidovorans</name>
    <name type="common">Pseudomonas acidovorans</name>
    <name type="synonym">Comamonas acidovorans</name>
    <dbReference type="NCBI Taxonomy" id="80866"/>
    <lineage>
        <taxon>Bacteria</taxon>
        <taxon>Pseudomonadati</taxon>
        <taxon>Pseudomonadota</taxon>
        <taxon>Betaproteobacteria</taxon>
        <taxon>Burkholderiales</taxon>
        <taxon>Comamonadaceae</taxon>
        <taxon>Delftia</taxon>
    </lineage>
</organism>
<dbReference type="SUPFAM" id="SSF69304">
    <property type="entry name" value="Tricorn protease N-terminal domain"/>
    <property type="match status" value="2"/>
</dbReference>
<dbReference type="RefSeq" id="WP_319077223.1">
    <property type="nucleotide sequence ID" value="NZ_JAWWMZ010000028.1"/>
</dbReference>
<dbReference type="PANTHER" id="PTHR32305:SF15">
    <property type="entry name" value="PROTEIN RHSA-RELATED"/>
    <property type="match status" value="1"/>
</dbReference>
<dbReference type="SUPFAM" id="SSF82171">
    <property type="entry name" value="DPP6 N-terminal domain-like"/>
    <property type="match status" value="1"/>
</dbReference>
<dbReference type="InterPro" id="IPR031325">
    <property type="entry name" value="RHS_repeat"/>
</dbReference>
<dbReference type="InterPro" id="IPR013783">
    <property type="entry name" value="Ig-like_fold"/>
</dbReference>
<name>A0AAJ2RAY5_DELAC</name>
<dbReference type="Pfam" id="PF16640">
    <property type="entry name" value="Big_3_5"/>
    <property type="match status" value="5"/>
</dbReference>
<dbReference type="Gene3D" id="2.180.10.10">
    <property type="entry name" value="RHS repeat-associated core"/>
    <property type="match status" value="8"/>
</dbReference>
<feature type="domain" description="Bacterial Ig-like" evidence="1">
    <location>
        <begin position="1166"/>
        <end position="1245"/>
    </location>
</feature>
<feature type="domain" description="Bacterial Ig-like" evidence="1">
    <location>
        <begin position="1077"/>
        <end position="1155"/>
    </location>
</feature>
<dbReference type="Pfam" id="PF05593">
    <property type="entry name" value="RHS_repeat"/>
    <property type="match status" value="13"/>
</dbReference>
<evidence type="ECO:0000259" key="1">
    <source>
        <dbReference type="Pfam" id="PF16640"/>
    </source>
</evidence>
<dbReference type="NCBIfam" id="TIGR01643">
    <property type="entry name" value="YD_repeat_2x"/>
    <property type="match status" value="19"/>
</dbReference>
<evidence type="ECO:0000313" key="2">
    <source>
        <dbReference type="EMBL" id="MDX4958222.1"/>
    </source>
</evidence>
<dbReference type="Proteomes" id="UP001287445">
    <property type="component" value="Unassembled WGS sequence"/>
</dbReference>
<dbReference type="InterPro" id="IPR032109">
    <property type="entry name" value="Big_3_5"/>
</dbReference>
<feature type="domain" description="Bacterial Ig-like" evidence="1">
    <location>
        <begin position="980"/>
        <end position="1054"/>
    </location>
</feature>
<comment type="caution">
    <text evidence="2">The sequence shown here is derived from an EMBL/GenBank/DDBJ whole genome shotgun (WGS) entry which is preliminary data.</text>
</comment>
<sequence length="2821" mass="295707">MVGIVSGNSLGLGNSSLATLGQRAAQGNASQGRGGEQVFVNVASGNLVIAHNDDQLVAHGGGFQAVRTYNSQGLLNDDNADNWSAGFYRRQLVLSGTYGQAGSTITRTERDGASALFSWDAASASYVSTDGAGAYDRIVQQGSSYVFTDGATGNREFHDIATGRLDKSVDASGNTTAYTYDANGNIAKLVNPSGESIQYDYTGNLLTRIRVVDSQGTTTTRTSYAYDTRNRLSQVTVDLTPQDGSTADGKLYRTSYTYHGDSNRIATLTQSDGSQLTIDYVQVGSEFKVSSLRDALGQTTRFAYDTATRTTQVTDPAGKVSSYAYDAKGQLLSITSPATNGVSAVQRFEYNANGDLIRSTDADGRTVFMAYDANGNQVLQRDGAGNTITRTYNAQNRLLSETVYTQPDPDGDGAAQASGAQTTRYVYDDATGLQLRFAVSAEGRVTEYRRNAYGEVVSTLQHQVARYGAAAASTEAALSAWSGQQNLQQLQRTDYVLDFRGQAQVTTTYAATDAAGNGLAAGSTVTRHIYDQAGRLLQTIDGNGGSTSYAYDGLGRLLTVTDAKGQVTTTTYDDMGRRIVVLSANGLQEVRSYDSAGRLISNLRQDTASASASSTTAFTYDATGRLVSTQDATGVRQWNVYDDAGRKVAEVDGTGAATEYRYNASGQLVQTIAYAKALLSTANAPTLQAIQALAEAGDRKSWRIYDDAQRLVWQIGPQGEGTRTDYDGASRIVAVTQLATPMPIDSLGDGSLLVARGTGIARIGTGSSGQLALQAIPAKALLGEPVRIVASGAGLGNGSVVFKSGSTVLGTVKVVNGVAEITLNNLPSGLQAISASHVSDSGEALASTGALSVQIQQRSETSLQGTPSSITVPGRLTLTAKVSGSNPQGTVSFFQGETLLGVATVSAGQAILDMDATPALLLNGANAISLRYSGDALHQASVASATVNAVHRTGPTPSDKLLPTLEGLRTSPGMAVILTNSIDSGTSISFSVAVKGSAPGGTVTFLIDGKVMGTATVVNGMATLTTKVSGLEQGPHDVSASYSGDASHQPQQLTASGALQVMKLPPQATAFNGTVRVSTGSETVLRVQLMGPVTPTGRVDFYSNGQLIGSATLDASGNAALDATTLLPGGKHSIEARYAGDANNSAVVSRTLKLTLLPAPADIQVSASASRILQGESIELTARLAPEAAQGQVTFYANGQVVGVADVTAGLARLTTTALQAVGNAQITASYTGSAEQPSSVRTNVAQVQVDIALQPLPPATQVQPTRTELAVSGSLLGLDNIRLTASIDAAGGTPGGTVSFYDGDLLVGTASVVNGTAVLNLASHARAPAFTSGATSLYVPAAGTRTLRAVYSGDSTLASSAASTTRELQMGFLPDGEITARRGNDGRYELGFSSFHTSGPISFYSDGILLGTAALVDGWARLTGIALTPGAHEITASYPGSAIYRAGIVGQNVSERGASQLVFDAQGVEQTAAGTVLRARVQDTASGSISFFSEGKLIGSATVINGTATLTTSALAAGLHNISAIYSGDDTNLPGETAAIAVTLEELSVPADTRAPSQLSLDGNANDDPITIRIANGGATGKIYVFSDRQLMGEYALVDGQARIPAGTLPAGNRSILFAYTGDGAHQPAEVRAQINRPAAAEALPTVLGIRTEGNLLRIEARAAGGGNGSFKIFRNGLLVQTVAASNGAAAAQLDKAMLAGGEFWVEYSEPASGRYGSSGRIQWTSLSESATAGTANVADRTTRQFHSADGLVLATLDAEGYLVALNYDAAGRLASTTRFANATNAAKRATGTLAELMPASNAQDITERRMYDGQGRLAGTVDGAGYLTTFGYDAAGQLTSQTRYATALKAAVLSTLTSTTAVAGIRPATNAQDRTTAFEYDKLGQLTAETDWQGTRTEHSYDAAGNRTASTVAAGTSEARTRQVRYDALGRIMAELSAEGARQLAAAQTPAQVEAVWSSYASRHTYDAAGRRTSTTDANGLRTLFFYNAENQLTHTINALGEVAETRYNALGQVSAQVRYGTRINPGSLTGSLAGGLVNSTLQSLLQAATNAAKDQTTQYTYNTNGTLASERDALGFTRNYVYNTFREETQRTEATGTGTTSTLIQTTYDRRGLATGQVRDAGGLALTTAATYDAFGRQVSATDALGHTRTRAYDRLGREVSSTDSLWATLTTTYDAFSRVVTRVNAEGGTTRYAYDAKARTVTITTDEGLLSKQTYNRHGDQISVSDSQGRLTTYTFDANGQPTGSSASTWLYDAKVMQTAATTQAYDKAGRLIETVDANGTRTTIAYDAANRVLSRTVDPTGLALTTQYAYDPLGRQIRITEPGGTVTELRYDAKGQLLEQIVDPAGLALSTRYSYDAQGHALEVTSPEGTLTRYTYDAAGRRTKEQIDPSGLNLTRSYTYDAGGNVTSSVDANGNTSYYLYDSENRQILAVDGAGGVQETRYDALGRISRLAEYRNPLTGIDLQVYVNNGPVFGPSTWPEQVMARIAPTASDRIEYRSYDANNHLQSVVTGLGEVTTYLRDGNGRIQEQRSYANRISIGGTGGWTPGTFPTPVADDARDLRTRMVYDGMGRLIATADGTGAVTGLRYDAAGNVVERVRYAQTVTLGSDPYDSAAIYTLIAQDSSAANAVEKNTYDRAGRLTWSADAAGSVTAYQYDRDGRVVKKARFASVITAGQQPQDVVQAGALSTDYVYDAAGRQTHIVGADGAVVRQVWDRNGNLRQRTEFSTLITPPVFISGAVAGPVITNYDRSNIGNYLRTAAGDRTTTLAYDKANRQVLEVNAAGAVRQIRYDKVFVVTAASSGASGTSGAAQQKLHS</sequence>
<dbReference type="EMBL" id="JAWWMZ010000028">
    <property type="protein sequence ID" value="MDX4958222.1"/>
    <property type="molecule type" value="Genomic_DNA"/>
</dbReference>
<proteinExistence type="predicted"/>
<gene>
    <name evidence="2" type="ORF">SGN30_32775</name>
</gene>
<accession>A0AAJ2RAY5</accession>
<dbReference type="PANTHER" id="PTHR32305">
    <property type="match status" value="1"/>
</dbReference>
<evidence type="ECO:0000313" key="3">
    <source>
        <dbReference type="Proteomes" id="UP001287445"/>
    </source>
</evidence>
<feature type="domain" description="Bacterial Ig-like" evidence="1">
    <location>
        <begin position="1476"/>
        <end position="1544"/>
    </location>
</feature>
<feature type="domain" description="Bacterial Ig-like" evidence="1">
    <location>
        <begin position="865"/>
        <end position="947"/>
    </location>
</feature>
<dbReference type="InterPro" id="IPR050708">
    <property type="entry name" value="T6SS_VgrG/RHS"/>
</dbReference>